<dbReference type="InterPro" id="IPR000952">
    <property type="entry name" value="AB_hydrolase_4_CS"/>
</dbReference>
<dbReference type="EMBL" id="BHXQ01000007">
    <property type="protein sequence ID" value="GCC53350.1"/>
    <property type="molecule type" value="Genomic_DNA"/>
</dbReference>
<dbReference type="InterPro" id="IPR012020">
    <property type="entry name" value="ABHD4"/>
</dbReference>
<evidence type="ECO:0000256" key="1">
    <source>
        <dbReference type="ARBA" id="ARBA00010884"/>
    </source>
</evidence>
<sequence>MNILFQNKLTKFNNYQRPTLLFHPHVETIYPAIFRSVALKPYQRERITTPDDDFLDLDWIKQGSNKLVIISHGLEGNTERAYIKGMAKIFHDQQYDVLAWNYRGCSEEMNKQRRFYHSGATDDLDVVVQHALAQAYEEITLIGFSLGGNLTLKYLGEHKRDERIRKSVVFSVPMDLHSSCIQLGKSSNRLYAKRFLKTLKQKVRDKAALRNDLDISRIDQVTDLQSFDDQFTSVLHGYRDAVDYYTQCSSIRFAEYIQIPTLIVNALNDPFLSETCFPVQKLQHHPFVQLEVTTEGGHVGFAQFNKKNVFWSEERALHFVKHHD</sequence>
<name>A0A401UER2_9BACT</name>
<keyword evidence="7" id="KW-1185">Reference proteome</keyword>
<dbReference type="InterPro" id="IPR029058">
    <property type="entry name" value="AB_hydrolase_fold"/>
</dbReference>
<feature type="active site" description="Charge relay system" evidence="4">
    <location>
        <position position="145"/>
    </location>
</feature>
<gene>
    <name evidence="6" type="ORF">SanaruYs_35930</name>
</gene>
<organism evidence="6 7">
    <name type="scientific">Chryseotalea sanaruensis</name>
    <dbReference type="NCBI Taxonomy" id="2482724"/>
    <lineage>
        <taxon>Bacteria</taxon>
        <taxon>Pseudomonadati</taxon>
        <taxon>Bacteroidota</taxon>
        <taxon>Cytophagia</taxon>
        <taxon>Cytophagales</taxon>
        <taxon>Chryseotaleaceae</taxon>
        <taxon>Chryseotalea</taxon>
    </lineage>
</organism>
<proteinExistence type="inferred from homology"/>
<dbReference type="PIRSF" id="PIRSF005211">
    <property type="entry name" value="Ab_hydro_YheT"/>
    <property type="match status" value="1"/>
</dbReference>
<evidence type="ECO:0000313" key="6">
    <source>
        <dbReference type="EMBL" id="GCC53350.1"/>
    </source>
</evidence>
<dbReference type="InterPro" id="IPR000073">
    <property type="entry name" value="AB_hydrolase_1"/>
</dbReference>
<dbReference type="GO" id="GO:0034338">
    <property type="term" value="F:short-chain carboxylesterase activity"/>
    <property type="evidence" value="ECO:0007669"/>
    <property type="project" value="TreeGrafter"/>
</dbReference>
<protein>
    <submittedName>
        <fullName evidence="6">Alpha/beta hydrolase</fullName>
    </submittedName>
</protein>
<comment type="caution">
    <text evidence="6">The sequence shown here is derived from an EMBL/GenBank/DDBJ whole genome shotgun (WGS) entry which is preliminary data.</text>
</comment>
<evidence type="ECO:0000313" key="7">
    <source>
        <dbReference type="Proteomes" id="UP000288227"/>
    </source>
</evidence>
<feature type="active site" description="Charge relay system" evidence="4">
    <location>
        <position position="269"/>
    </location>
</feature>
<dbReference type="SUPFAM" id="SSF53474">
    <property type="entry name" value="alpha/beta-Hydrolases"/>
    <property type="match status" value="1"/>
</dbReference>
<dbReference type="InterPro" id="IPR050960">
    <property type="entry name" value="AB_hydrolase_4_sf"/>
</dbReference>
<evidence type="ECO:0000259" key="5">
    <source>
        <dbReference type="Pfam" id="PF00561"/>
    </source>
</evidence>
<comment type="similarity">
    <text evidence="1">Belongs to the AB hydrolase superfamily. AB hydrolase 4 family.</text>
</comment>
<dbReference type="Pfam" id="PF00561">
    <property type="entry name" value="Abhydrolase_1"/>
    <property type="match status" value="1"/>
</dbReference>
<feature type="active site" description="Charge relay system" evidence="4">
    <location>
        <position position="298"/>
    </location>
</feature>
<evidence type="ECO:0000256" key="3">
    <source>
        <dbReference type="ARBA" id="ARBA00022801"/>
    </source>
</evidence>
<evidence type="ECO:0000256" key="4">
    <source>
        <dbReference type="PIRSR" id="PIRSR005211-1"/>
    </source>
</evidence>
<feature type="domain" description="AB hydrolase-1" evidence="5">
    <location>
        <begin position="67"/>
        <end position="301"/>
    </location>
</feature>
<dbReference type="GO" id="GO:0047372">
    <property type="term" value="F:monoacylglycerol lipase activity"/>
    <property type="evidence" value="ECO:0007669"/>
    <property type="project" value="TreeGrafter"/>
</dbReference>
<dbReference type="PANTHER" id="PTHR10794">
    <property type="entry name" value="ABHYDROLASE DOMAIN-CONTAINING PROTEIN"/>
    <property type="match status" value="1"/>
</dbReference>
<dbReference type="AlphaFoldDB" id="A0A401UER2"/>
<evidence type="ECO:0000256" key="2">
    <source>
        <dbReference type="ARBA" id="ARBA00022487"/>
    </source>
</evidence>
<accession>A0A401UER2</accession>
<dbReference type="Gene3D" id="3.40.50.1820">
    <property type="entry name" value="alpha/beta hydrolase"/>
    <property type="match status" value="1"/>
</dbReference>
<dbReference type="PROSITE" id="PS01133">
    <property type="entry name" value="UPF0017"/>
    <property type="match status" value="1"/>
</dbReference>
<keyword evidence="2" id="KW-0719">Serine esterase</keyword>
<reference evidence="6 7" key="1">
    <citation type="submission" date="2018-11" db="EMBL/GenBank/DDBJ databases">
        <title>Chryseotalea sanarue gen. nov., sp., nov., a member of the family Cytophagaceae, isolated from a brackish lake in Hamamatsu Japan.</title>
        <authorList>
            <person name="Maejima Y."/>
            <person name="Iino T."/>
            <person name="Muraguchi Y."/>
            <person name="Fukuda K."/>
            <person name="Ohkuma M."/>
            <person name="Moriuchi R."/>
            <person name="Dohra H."/>
            <person name="Kimbara K."/>
            <person name="Shintani M."/>
        </authorList>
    </citation>
    <scope>NUCLEOTIDE SEQUENCE [LARGE SCALE GENOMIC DNA]</scope>
    <source>
        <strain evidence="6 7">Ys</strain>
    </source>
</reference>
<keyword evidence="3 6" id="KW-0378">Hydrolase</keyword>
<dbReference type="PANTHER" id="PTHR10794:SF94">
    <property type="entry name" value="ESTERASE YHET-RELATED"/>
    <property type="match status" value="1"/>
</dbReference>
<dbReference type="Proteomes" id="UP000288227">
    <property type="component" value="Unassembled WGS sequence"/>
</dbReference>